<evidence type="ECO:0000313" key="4">
    <source>
        <dbReference type="Proteomes" id="UP000501891"/>
    </source>
</evidence>
<sequence length="162" mass="17454">MDVIARRTGLDPADLTGFYLEDLYVGMKGVYARTITETDIVMFAGISGDTNPMHLNEEYAKATPFKGRIAHGMLSACFITTVLGTRLPGPGTIYLSQNLRFRSPVRIGETVTTTVTVKELVAEKRRAILTTTCTVAGNVVIEGEAVVMVPSRAALERSAAAD</sequence>
<dbReference type="Proteomes" id="UP000501891">
    <property type="component" value="Chromosome"/>
</dbReference>
<dbReference type="InterPro" id="IPR029069">
    <property type="entry name" value="HotDog_dom_sf"/>
</dbReference>
<name>A0A858R8H4_9PROT</name>
<dbReference type="PANTHER" id="PTHR43437">
    <property type="entry name" value="HYDROXYACYL-THIOESTER DEHYDRATASE TYPE 2, MITOCHONDRIAL-RELATED"/>
    <property type="match status" value="1"/>
</dbReference>
<evidence type="ECO:0000259" key="2">
    <source>
        <dbReference type="Pfam" id="PF01575"/>
    </source>
</evidence>
<evidence type="ECO:0000313" key="3">
    <source>
        <dbReference type="EMBL" id="QJE73909.1"/>
    </source>
</evidence>
<dbReference type="KEGG" id="acru:HHL28_13135"/>
<reference evidence="3" key="1">
    <citation type="submission" date="2020-04" db="EMBL/GenBank/DDBJ databases">
        <title>A desert anoxygenic phototrophic bacterium fixes CO2 using RubisCO under aerobic conditions.</title>
        <authorList>
            <person name="Tang K."/>
        </authorList>
    </citation>
    <scope>NUCLEOTIDE SEQUENCE [LARGE SCALE GENOMIC DNA]</scope>
    <source>
        <strain evidence="3">MIMtkB3</strain>
    </source>
</reference>
<dbReference type="InterPro" id="IPR002539">
    <property type="entry name" value="MaoC-like_dom"/>
</dbReference>
<evidence type="ECO:0000256" key="1">
    <source>
        <dbReference type="ARBA" id="ARBA00023239"/>
    </source>
</evidence>
<feature type="domain" description="MaoC-like" evidence="2">
    <location>
        <begin position="30"/>
        <end position="131"/>
    </location>
</feature>
<dbReference type="InterPro" id="IPR050965">
    <property type="entry name" value="UPF0336/Enoyl-CoA_hydratase"/>
</dbReference>
<organism evidence="3 4">
    <name type="scientific">Aerophototrophica crusticola</name>
    <dbReference type="NCBI Taxonomy" id="1709002"/>
    <lineage>
        <taxon>Bacteria</taxon>
        <taxon>Pseudomonadati</taxon>
        <taxon>Pseudomonadota</taxon>
        <taxon>Alphaproteobacteria</taxon>
        <taxon>Rhodospirillales</taxon>
        <taxon>Rhodospirillaceae</taxon>
        <taxon>Aerophototrophica</taxon>
    </lineage>
</organism>
<keyword evidence="1" id="KW-0456">Lyase</keyword>
<dbReference type="EMBL" id="CP051775">
    <property type="protein sequence ID" value="QJE73909.1"/>
    <property type="molecule type" value="Genomic_DNA"/>
</dbReference>
<accession>A0A858R8H4</accession>
<dbReference type="SUPFAM" id="SSF54637">
    <property type="entry name" value="Thioesterase/thiol ester dehydrase-isomerase"/>
    <property type="match status" value="1"/>
</dbReference>
<dbReference type="Pfam" id="PF01575">
    <property type="entry name" value="MaoC_dehydratas"/>
    <property type="match status" value="1"/>
</dbReference>
<dbReference type="FunFam" id="3.10.129.10:FF:000042">
    <property type="entry name" value="MaoC domain protein dehydratase"/>
    <property type="match status" value="1"/>
</dbReference>
<dbReference type="GO" id="GO:0019171">
    <property type="term" value="F:(3R)-hydroxyacyl-[acyl-carrier-protein] dehydratase activity"/>
    <property type="evidence" value="ECO:0007669"/>
    <property type="project" value="TreeGrafter"/>
</dbReference>
<dbReference type="PANTHER" id="PTHR43437:SF3">
    <property type="entry name" value="HYDROXYACYL-THIOESTER DEHYDRATASE TYPE 2, MITOCHONDRIAL"/>
    <property type="match status" value="1"/>
</dbReference>
<protein>
    <submittedName>
        <fullName evidence="3">MaoC family dehydratase</fullName>
    </submittedName>
</protein>
<keyword evidence="4" id="KW-1185">Reference proteome</keyword>
<dbReference type="AlphaFoldDB" id="A0A858R8H4"/>
<proteinExistence type="predicted"/>
<dbReference type="GO" id="GO:0006633">
    <property type="term" value="P:fatty acid biosynthetic process"/>
    <property type="evidence" value="ECO:0007669"/>
    <property type="project" value="TreeGrafter"/>
</dbReference>
<dbReference type="Gene3D" id="3.10.129.10">
    <property type="entry name" value="Hotdog Thioesterase"/>
    <property type="match status" value="1"/>
</dbReference>
<dbReference type="CDD" id="cd03449">
    <property type="entry name" value="R_hydratase"/>
    <property type="match status" value="1"/>
</dbReference>
<gene>
    <name evidence="3" type="ORF">HHL28_13135</name>
</gene>